<gene>
    <name evidence="2" type="ORF">AAS21_gp177</name>
</gene>
<evidence type="ECO:0000313" key="2">
    <source>
        <dbReference type="EMBL" id="QCW23915.1"/>
    </source>
</evidence>
<evidence type="ECO:0000256" key="1">
    <source>
        <dbReference type="SAM" id="Phobius"/>
    </source>
</evidence>
<keyword evidence="3" id="KW-1185">Reference proteome</keyword>
<name>A0A4Y5P1U6_9CAUD</name>
<reference evidence="2 3" key="1">
    <citation type="submission" date="2019-04" db="EMBL/GenBank/DDBJ databases">
        <title>Complete genome sequence of Pantoea bacteriophage vB_PagS_AAS21.</title>
        <authorList>
            <person name="Truncaite L."/>
            <person name="Simoliuniene M."/>
            <person name="Zajanckauskaite A."/>
            <person name="Meskys R."/>
            <person name="Simoliunas E."/>
        </authorList>
    </citation>
    <scope>NUCLEOTIDE SEQUENCE [LARGE SCALE GENOMIC DNA]</scope>
</reference>
<keyword evidence="1" id="KW-0472">Membrane</keyword>
<dbReference type="EMBL" id="MK770119">
    <property type="protein sequence ID" value="QCW23915.1"/>
    <property type="molecule type" value="Genomic_DNA"/>
</dbReference>
<protein>
    <submittedName>
        <fullName evidence="2">Uncharacterized protein</fullName>
    </submittedName>
</protein>
<accession>A0A4Y5P1U6</accession>
<dbReference type="Proteomes" id="UP000308921">
    <property type="component" value="Segment"/>
</dbReference>
<feature type="transmembrane region" description="Helical" evidence="1">
    <location>
        <begin position="6"/>
        <end position="25"/>
    </location>
</feature>
<keyword evidence="1" id="KW-1133">Transmembrane helix</keyword>
<sequence length="97" mass="11421">MYLPMGLIVLLAILFFSMLAVIVNFNSRINRREAEIVRNYYRITNTIADTGANFFDIYGKDSDQSKHIVRMARKVEWISRAHMEDYEVDMKAIKEQN</sequence>
<keyword evidence="1" id="KW-0812">Transmembrane</keyword>
<evidence type="ECO:0000313" key="3">
    <source>
        <dbReference type="Proteomes" id="UP000308921"/>
    </source>
</evidence>
<proteinExistence type="predicted"/>
<organism evidence="2 3">
    <name type="scientific">Pantoea phage vB_PagS_AAS21</name>
    <dbReference type="NCBI Taxonomy" id="2575261"/>
    <lineage>
        <taxon>Viruses</taxon>
        <taxon>Duplodnaviria</taxon>
        <taxon>Heunggongvirae</taxon>
        <taxon>Uroviricota</taxon>
        <taxon>Caudoviricetes</taxon>
        <taxon>Demerecviridae</taxon>
        <taxon>Keyvirus</taxon>
        <taxon>Keyvirus AAS21</taxon>
    </lineage>
</organism>